<protein>
    <submittedName>
        <fullName evidence="1">Type I-U CRISPR-associated protein Csb2</fullName>
    </submittedName>
</protein>
<name>A0ABV7G381_9PROT</name>
<dbReference type="Pfam" id="PF09609">
    <property type="entry name" value="Cas_GSU0054"/>
    <property type="match status" value="1"/>
</dbReference>
<sequence>MPPEARGAAPAGATTVPMVIELRFASPRILAAAKEDRGRAEWPLHGARLFSALVSVLHEEEADPAVFTAGEAALFWLETLPSPEVQASDATPITPLTTYVPVNDALYAPGAPGRLKPRLSPGVIAALPLLRYVWRVDRAGLNQHRIALQRLLSRLSWFGRSSNLVFPQLMEVAPEQLPQAAQLRVWQPDPSGQHVMRVARPGRLTRLRILYADGRPTDRGPLAAYRRDDDPPPPPETWQGPWQAVWDSFVLRSEARIPLTEAEPFAKAVRRVLVARDRAAQATAGLQGLPLFADNAFVSGHRPDGAPARGDRLALIPLGDLGHRHARGHLLGLAMLLPRSATPEQWQSVAELLQGGAPDAELADLPLDAGWGRLLAASDDQPAGLRLQRYAGPARDWVTTTPILLSRRPDQGRNRSGQATEAALRALLIRECALSGLPEPEQVAVSAHPILPGQAAARAFRQDRGGPQRWAVHARLRFAVPLAGPLLVGAGRFSGLGLLMPLPEGLAVLADGDAP</sequence>
<dbReference type="EMBL" id="JBHRTN010000020">
    <property type="protein sequence ID" value="MFC3127169.1"/>
    <property type="molecule type" value="Genomic_DNA"/>
</dbReference>
<dbReference type="Proteomes" id="UP001595593">
    <property type="component" value="Unassembled WGS sequence"/>
</dbReference>
<reference evidence="2" key="1">
    <citation type="journal article" date="2019" name="Int. J. Syst. Evol. Microbiol.">
        <title>The Global Catalogue of Microorganisms (GCM) 10K type strain sequencing project: providing services to taxonomists for standard genome sequencing and annotation.</title>
        <authorList>
            <consortium name="The Broad Institute Genomics Platform"/>
            <consortium name="The Broad Institute Genome Sequencing Center for Infectious Disease"/>
            <person name="Wu L."/>
            <person name="Ma J."/>
        </authorList>
    </citation>
    <scope>NUCLEOTIDE SEQUENCE [LARGE SCALE GENOMIC DNA]</scope>
    <source>
        <strain evidence="2">KCTC 52094</strain>
    </source>
</reference>
<organism evidence="1 2">
    <name type="scientific">Teichococcus globiformis</name>
    <dbReference type="NCBI Taxonomy" id="2307229"/>
    <lineage>
        <taxon>Bacteria</taxon>
        <taxon>Pseudomonadati</taxon>
        <taxon>Pseudomonadota</taxon>
        <taxon>Alphaproteobacteria</taxon>
        <taxon>Acetobacterales</taxon>
        <taxon>Roseomonadaceae</taxon>
        <taxon>Roseomonas</taxon>
    </lineage>
</organism>
<dbReference type="RefSeq" id="WP_379599004.1">
    <property type="nucleotide sequence ID" value="NZ_JBHRTN010000020.1"/>
</dbReference>
<dbReference type="NCBIfam" id="TIGR02165">
    <property type="entry name" value="cas5_6_GSU0054"/>
    <property type="match status" value="1"/>
</dbReference>
<gene>
    <name evidence="1" type="primary">csb2</name>
    <name evidence="1" type="ORF">ACFOD4_19040</name>
</gene>
<accession>A0ABV7G381</accession>
<evidence type="ECO:0000313" key="1">
    <source>
        <dbReference type="EMBL" id="MFC3127169.1"/>
    </source>
</evidence>
<dbReference type="InterPro" id="IPR019089">
    <property type="entry name" value="Cas_GSU0054"/>
</dbReference>
<proteinExistence type="predicted"/>
<evidence type="ECO:0000313" key="2">
    <source>
        <dbReference type="Proteomes" id="UP001595593"/>
    </source>
</evidence>
<comment type="caution">
    <text evidence="1">The sequence shown here is derived from an EMBL/GenBank/DDBJ whole genome shotgun (WGS) entry which is preliminary data.</text>
</comment>
<keyword evidence="2" id="KW-1185">Reference proteome</keyword>